<evidence type="ECO:0000256" key="2">
    <source>
        <dbReference type="ARBA" id="ARBA00004496"/>
    </source>
</evidence>
<dbReference type="EMBL" id="BAAAJE010000015">
    <property type="protein sequence ID" value="GAA1149307.1"/>
    <property type="molecule type" value="Genomic_DNA"/>
</dbReference>
<dbReference type="InterPro" id="IPR052365">
    <property type="entry name" value="THEM4/THEM5_acyl-CoA_thioest"/>
</dbReference>
<evidence type="ECO:0000256" key="18">
    <source>
        <dbReference type="ARBA" id="ARBA00043210"/>
    </source>
</evidence>
<name>A0ABN1UI29_9ACTN</name>
<comment type="catalytic activity">
    <reaction evidence="14">
        <text>(9Z)-octadecenoyl-CoA + H2O = (9Z)-octadecenoate + CoA + H(+)</text>
        <dbReference type="Rhea" id="RHEA:40139"/>
        <dbReference type="ChEBI" id="CHEBI:15377"/>
        <dbReference type="ChEBI" id="CHEBI:15378"/>
        <dbReference type="ChEBI" id="CHEBI:30823"/>
        <dbReference type="ChEBI" id="CHEBI:57287"/>
        <dbReference type="ChEBI" id="CHEBI:57387"/>
    </reaction>
    <physiologicalReaction direction="left-to-right" evidence="14">
        <dbReference type="Rhea" id="RHEA:40140"/>
    </physiologicalReaction>
</comment>
<sequence>MAAVCDQGDPRVPAGGGAVNLPGDGGVISRWTEHLAGQDTVEIGQRLPPHSPDCAGCGPRNPAGLDLQVVRTATGVEAVHRFSDAQVGAPGIAHGGAVALAFDDLFGFALNTVGSLAVTRSLTIEYHAPFRLHRPYTFSAQVAQREGRRLLLHADAWDDAGQKAGSAAATFVVVDPGHFAAGAEQGMGRGD</sequence>
<keyword evidence="7" id="KW-0378">Hydrolase</keyword>
<evidence type="ECO:0000256" key="7">
    <source>
        <dbReference type="ARBA" id="ARBA00022801"/>
    </source>
</evidence>
<evidence type="ECO:0000256" key="22">
    <source>
        <dbReference type="ARBA" id="ARBA00048074"/>
    </source>
</evidence>
<dbReference type="PANTHER" id="PTHR12418:SF19">
    <property type="entry name" value="ACYL-COENZYME A THIOESTERASE THEM4"/>
    <property type="match status" value="1"/>
</dbReference>
<evidence type="ECO:0000256" key="17">
    <source>
        <dbReference type="ARBA" id="ARBA00040123"/>
    </source>
</evidence>
<comment type="catalytic activity">
    <reaction evidence="20">
        <text>hexadecanoyl-CoA + H2O = hexadecanoate + CoA + H(+)</text>
        <dbReference type="Rhea" id="RHEA:16645"/>
        <dbReference type="ChEBI" id="CHEBI:7896"/>
        <dbReference type="ChEBI" id="CHEBI:15377"/>
        <dbReference type="ChEBI" id="CHEBI:15378"/>
        <dbReference type="ChEBI" id="CHEBI:57287"/>
        <dbReference type="ChEBI" id="CHEBI:57379"/>
        <dbReference type="EC" id="3.1.2.2"/>
    </reaction>
    <physiologicalReaction direction="left-to-right" evidence="20">
        <dbReference type="Rhea" id="RHEA:16646"/>
    </physiologicalReaction>
</comment>
<evidence type="ECO:0000256" key="15">
    <source>
        <dbReference type="ARBA" id="ARBA00038456"/>
    </source>
</evidence>
<organism evidence="25 26">
    <name type="scientific">Nocardioides aquiterrae</name>
    <dbReference type="NCBI Taxonomy" id="203799"/>
    <lineage>
        <taxon>Bacteria</taxon>
        <taxon>Bacillati</taxon>
        <taxon>Actinomycetota</taxon>
        <taxon>Actinomycetes</taxon>
        <taxon>Propionibacteriales</taxon>
        <taxon>Nocardioidaceae</taxon>
        <taxon>Nocardioides</taxon>
    </lineage>
</organism>
<accession>A0ABN1UI29</accession>
<keyword evidence="5" id="KW-0963">Cytoplasm</keyword>
<evidence type="ECO:0000256" key="5">
    <source>
        <dbReference type="ARBA" id="ARBA00022490"/>
    </source>
</evidence>
<evidence type="ECO:0000256" key="14">
    <source>
        <dbReference type="ARBA" id="ARBA00037002"/>
    </source>
</evidence>
<evidence type="ECO:0000256" key="23">
    <source>
        <dbReference type="ARBA" id="ARBA00048180"/>
    </source>
</evidence>
<protein>
    <recommendedName>
        <fullName evidence="17">Acyl-coenzyme A thioesterase THEM4</fullName>
        <ecNumber evidence="16">3.1.2.2</ecNumber>
    </recommendedName>
    <alternativeName>
        <fullName evidence="18">Thioesterase superfamily member 4</fullName>
    </alternativeName>
</protein>
<comment type="caution">
    <text evidence="25">The sequence shown here is derived from an EMBL/GenBank/DDBJ whole genome shotgun (WGS) entry which is preliminary data.</text>
</comment>
<keyword evidence="12" id="KW-0966">Cell projection</keyword>
<feature type="domain" description="Thioesterase" evidence="24">
    <location>
        <begin position="91"/>
        <end position="163"/>
    </location>
</feature>
<keyword evidence="10" id="KW-0443">Lipid metabolism</keyword>
<proteinExistence type="inferred from homology"/>
<evidence type="ECO:0000256" key="4">
    <source>
        <dbReference type="ARBA" id="ARBA00022475"/>
    </source>
</evidence>
<evidence type="ECO:0000256" key="12">
    <source>
        <dbReference type="ARBA" id="ARBA00023273"/>
    </source>
</evidence>
<dbReference type="InterPro" id="IPR029069">
    <property type="entry name" value="HotDog_dom_sf"/>
</dbReference>
<keyword evidence="6" id="KW-0053">Apoptosis</keyword>
<evidence type="ECO:0000256" key="9">
    <source>
        <dbReference type="ARBA" id="ARBA00022946"/>
    </source>
</evidence>
<comment type="subcellular location">
    <subcellularLocation>
        <location evidence="3">Cell projection</location>
        <location evidence="3">Ruffle membrane</location>
    </subcellularLocation>
    <subcellularLocation>
        <location evidence="2">Cytoplasm</location>
    </subcellularLocation>
    <subcellularLocation>
        <location evidence="1">Membrane</location>
        <topology evidence="1">Peripheral membrane protein</topology>
    </subcellularLocation>
</comment>
<keyword evidence="9" id="KW-0809">Transit peptide</keyword>
<keyword evidence="4" id="KW-1003">Cell membrane</keyword>
<evidence type="ECO:0000256" key="13">
    <source>
        <dbReference type="ARBA" id="ARBA00035852"/>
    </source>
</evidence>
<keyword evidence="8" id="KW-0276">Fatty acid metabolism</keyword>
<comment type="catalytic activity">
    <reaction evidence="22">
        <text>dodecanoyl-CoA + H2O = dodecanoate + CoA + H(+)</text>
        <dbReference type="Rhea" id="RHEA:30135"/>
        <dbReference type="ChEBI" id="CHEBI:15377"/>
        <dbReference type="ChEBI" id="CHEBI:15378"/>
        <dbReference type="ChEBI" id="CHEBI:18262"/>
        <dbReference type="ChEBI" id="CHEBI:57287"/>
        <dbReference type="ChEBI" id="CHEBI:57375"/>
    </reaction>
    <physiologicalReaction direction="left-to-right" evidence="22">
        <dbReference type="Rhea" id="RHEA:30136"/>
    </physiologicalReaction>
</comment>
<dbReference type="Proteomes" id="UP001499979">
    <property type="component" value="Unassembled WGS sequence"/>
</dbReference>
<dbReference type="Pfam" id="PF03061">
    <property type="entry name" value="4HBT"/>
    <property type="match status" value="1"/>
</dbReference>
<gene>
    <name evidence="25" type="ORF">GCM10009606_30060</name>
</gene>
<evidence type="ECO:0000256" key="3">
    <source>
        <dbReference type="ARBA" id="ARBA00004632"/>
    </source>
</evidence>
<keyword evidence="11" id="KW-0472">Membrane</keyword>
<comment type="catalytic activity">
    <reaction evidence="21">
        <text>decanoyl-CoA + H2O = decanoate + CoA + H(+)</text>
        <dbReference type="Rhea" id="RHEA:40059"/>
        <dbReference type="ChEBI" id="CHEBI:15377"/>
        <dbReference type="ChEBI" id="CHEBI:15378"/>
        <dbReference type="ChEBI" id="CHEBI:27689"/>
        <dbReference type="ChEBI" id="CHEBI:57287"/>
        <dbReference type="ChEBI" id="CHEBI:61430"/>
    </reaction>
    <physiologicalReaction direction="left-to-right" evidence="21">
        <dbReference type="Rhea" id="RHEA:40060"/>
    </physiologicalReaction>
</comment>
<comment type="catalytic activity">
    <reaction evidence="13">
        <text>(5Z,8Z,11Z,14Z)-eicosatetraenoyl-CoA + H2O = (5Z,8Z,11Z,14Z)-eicosatetraenoate + CoA + H(+)</text>
        <dbReference type="Rhea" id="RHEA:40151"/>
        <dbReference type="ChEBI" id="CHEBI:15377"/>
        <dbReference type="ChEBI" id="CHEBI:15378"/>
        <dbReference type="ChEBI" id="CHEBI:32395"/>
        <dbReference type="ChEBI" id="CHEBI:57287"/>
        <dbReference type="ChEBI" id="CHEBI:57368"/>
    </reaction>
    <physiologicalReaction direction="left-to-right" evidence="13">
        <dbReference type="Rhea" id="RHEA:40152"/>
    </physiologicalReaction>
</comment>
<evidence type="ECO:0000256" key="19">
    <source>
        <dbReference type="ARBA" id="ARBA00047588"/>
    </source>
</evidence>
<evidence type="ECO:0000256" key="20">
    <source>
        <dbReference type="ARBA" id="ARBA00047734"/>
    </source>
</evidence>
<dbReference type="PANTHER" id="PTHR12418">
    <property type="entry name" value="ACYL-COENZYME A THIOESTERASE THEM4"/>
    <property type="match status" value="1"/>
</dbReference>
<evidence type="ECO:0000256" key="16">
    <source>
        <dbReference type="ARBA" id="ARBA00038848"/>
    </source>
</evidence>
<evidence type="ECO:0000313" key="25">
    <source>
        <dbReference type="EMBL" id="GAA1149307.1"/>
    </source>
</evidence>
<dbReference type="Gene3D" id="3.10.129.10">
    <property type="entry name" value="Hotdog Thioesterase"/>
    <property type="match status" value="1"/>
</dbReference>
<comment type="catalytic activity">
    <reaction evidence="23">
        <text>tetradecanoyl-CoA + H2O = tetradecanoate + CoA + H(+)</text>
        <dbReference type="Rhea" id="RHEA:40119"/>
        <dbReference type="ChEBI" id="CHEBI:15377"/>
        <dbReference type="ChEBI" id="CHEBI:15378"/>
        <dbReference type="ChEBI" id="CHEBI:30807"/>
        <dbReference type="ChEBI" id="CHEBI:57287"/>
        <dbReference type="ChEBI" id="CHEBI:57385"/>
    </reaction>
    <physiologicalReaction direction="left-to-right" evidence="23">
        <dbReference type="Rhea" id="RHEA:40120"/>
    </physiologicalReaction>
</comment>
<evidence type="ECO:0000256" key="21">
    <source>
        <dbReference type="ARBA" id="ARBA00047969"/>
    </source>
</evidence>
<dbReference type="EC" id="3.1.2.2" evidence="16"/>
<evidence type="ECO:0000313" key="26">
    <source>
        <dbReference type="Proteomes" id="UP001499979"/>
    </source>
</evidence>
<evidence type="ECO:0000259" key="24">
    <source>
        <dbReference type="Pfam" id="PF03061"/>
    </source>
</evidence>
<evidence type="ECO:0000256" key="10">
    <source>
        <dbReference type="ARBA" id="ARBA00023098"/>
    </source>
</evidence>
<comment type="similarity">
    <text evidence="15">Belongs to the THEM4/THEM5 thioesterase family.</text>
</comment>
<dbReference type="InterPro" id="IPR006683">
    <property type="entry name" value="Thioestr_dom"/>
</dbReference>
<dbReference type="CDD" id="cd03443">
    <property type="entry name" value="PaaI_thioesterase"/>
    <property type="match status" value="1"/>
</dbReference>
<evidence type="ECO:0000256" key="11">
    <source>
        <dbReference type="ARBA" id="ARBA00023136"/>
    </source>
</evidence>
<evidence type="ECO:0000256" key="6">
    <source>
        <dbReference type="ARBA" id="ARBA00022703"/>
    </source>
</evidence>
<evidence type="ECO:0000256" key="8">
    <source>
        <dbReference type="ARBA" id="ARBA00022832"/>
    </source>
</evidence>
<dbReference type="SUPFAM" id="SSF54637">
    <property type="entry name" value="Thioesterase/thiol ester dehydrase-isomerase"/>
    <property type="match status" value="1"/>
</dbReference>
<keyword evidence="26" id="KW-1185">Reference proteome</keyword>
<comment type="catalytic activity">
    <reaction evidence="19">
        <text>octanoyl-CoA + H2O = octanoate + CoA + H(+)</text>
        <dbReference type="Rhea" id="RHEA:30143"/>
        <dbReference type="ChEBI" id="CHEBI:15377"/>
        <dbReference type="ChEBI" id="CHEBI:15378"/>
        <dbReference type="ChEBI" id="CHEBI:25646"/>
        <dbReference type="ChEBI" id="CHEBI:57287"/>
        <dbReference type="ChEBI" id="CHEBI:57386"/>
    </reaction>
    <physiologicalReaction direction="left-to-right" evidence="19">
        <dbReference type="Rhea" id="RHEA:30144"/>
    </physiologicalReaction>
</comment>
<reference evidence="25 26" key="1">
    <citation type="journal article" date="2019" name="Int. J. Syst. Evol. Microbiol.">
        <title>The Global Catalogue of Microorganisms (GCM) 10K type strain sequencing project: providing services to taxonomists for standard genome sequencing and annotation.</title>
        <authorList>
            <consortium name="The Broad Institute Genomics Platform"/>
            <consortium name="The Broad Institute Genome Sequencing Center for Infectious Disease"/>
            <person name="Wu L."/>
            <person name="Ma J."/>
        </authorList>
    </citation>
    <scope>NUCLEOTIDE SEQUENCE [LARGE SCALE GENOMIC DNA]</scope>
    <source>
        <strain evidence="25 26">JCM 11813</strain>
    </source>
</reference>
<evidence type="ECO:0000256" key="1">
    <source>
        <dbReference type="ARBA" id="ARBA00004170"/>
    </source>
</evidence>